<dbReference type="InterPro" id="IPR014721">
    <property type="entry name" value="Ribsml_uS5_D2-typ_fold_subgr"/>
</dbReference>
<feature type="binding site" evidence="8">
    <location>
        <begin position="289"/>
        <end position="293"/>
    </location>
    <ligand>
        <name>GTP</name>
        <dbReference type="ChEBI" id="CHEBI:37565"/>
    </ligand>
</feature>
<reference evidence="12 13" key="1">
    <citation type="submission" date="2017-09" db="EMBL/GenBank/DDBJ databases">
        <title>Depth-based differentiation of microbial function through sediment-hosted aquifers and enrichment of novel symbionts in the deep terrestrial subsurface.</title>
        <authorList>
            <person name="Probst A.J."/>
            <person name="Ladd B."/>
            <person name="Jarett J.K."/>
            <person name="Geller-Mcgrath D.E."/>
            <person name="Sieber C.M."/>
            <person name="Emerson J.B."/>
            <person name="Anantharaman K."/>
            <person name="Thomas B.C."/>
            <person name="Malmstrom R."/>
            <person name="Stieglmeier M."/>
            <person name="Klingl A."/>
            <person name="Woyke T."/>
            <person name="Ryan C.M."/>
            <person name="Banfield J.F."/>
        </authorList>
    </citation>
    <scope>NUCLEOTIDE SEQUENCE [LARGE SCALE GENOMIC DNA]</scope>
    <source>
        <strain evidence="12">CG23_combo_of_CG06-09_8_20_14_all_41_10</strain>
    </source>
</reference>
<evidence type="ECO:0000259" key="11">
    <source>
        <dbReference type="PROSITE" id="PS51722"/>
    </source>
</evidence>
<dbReference type="NCBIfam" id="TIGR00484">
    <property type="entry name" value="EF-G"/>
    <property type="match status" value="1"/>
</dbReference>
<evidence type="ECO:0000256" key="2">
    <source>
        <dbReference type="ARBA" id="ARBA00017872"/>
    </source>
</evidence>
<dbReference type="InterPro" id="IPR009000">
    <property type="entry name" value="Transl_B-barrel_sf"/>
</dbReference>
<feature type="compositionally biased region" description="Basic and acidic residues" evidence="10">
    <location>
        <begin position="143"/>
        <end position="161"/>
    </location>
</feature>
<accession>A0A2G9YK75</accession>
<dbReference type="FunFam" id="3.30.230.10:FF:000003">
    <property type="entry name" value="Elongation factor G"/>
    <property type="match status" value="1"/>
</dbReference>
<evidence type="ECO:0000313" key="13">
    <source>
        <dbReference type="Proteomes" id="UP000231292"/>
    </source>
</evidence>
<dbReference type="CDD" id="cd04088">
    <property type="entry name" value="EFG_mtEFG_II"/>
    <property type="match status" value="1"/>
</dbReference>
<dbReference type="Pfam" id="PF00679">
    <property type="entry name" value="EFG_C"/>
    <property type="match status" value="1"/>
</dbReference>
<dbReference type="GO" id="GO:0005525">
    <property type="term" value="F:GTP binding"/>
    <property type="evidence" value="ECO:0007669"/>
    <property type="project" value="UniProtKB-UniRule"/>
</dbReference>
<keyword evidence="8" id="KW-0963">Cytoplasm</keyword>
<feature type="region of interest" description="Disordered" evidence="10">
    <location>
        <begin position="132"/>
        <end position="211"/>
    </location>
</feature>
<feature type="coiled-coil region" evidence="9">
    <location>
        <begin position="23"/>
        <end position="131"/>
    </location>
</feature>
<evidence type="ECO:0000256" key="6">
    <source>
        <dbReference type="ARBA" id="ARBA00023134"/>
    </source>
</evidence>
<dbReference type="Pfam" id="PF22042">
    <property type="entry name" value="EF-G_D2"/>
    <property type="match status" value="1"/>
</dbReference>
<feature type="binding site" evidence="8">
    <location>
        <begin position="225"/>
        <end position="232"/>
    </location>
    <ligand>
        <name>GTP</name>
        <dbReference type="ChEBI" id="CHEBI:37565"/>
    </ligand>
</feature>
<dbReference type="InterPro" id="IPR035649">
    <property type="entry name" value="EFG_V"/>
</dbReference>
<dbReference type="SUPFAM" id="SSF52540">
    <property type="entry name" value="P-loop containing nucleoside triphosphate hydrolases"/>
    <property type="match status" value="1"/>
</dbReference>
<dbReference type="CDD" id="cd01434">
    <property type="entry name" value="EFG_mtEFG1_IV"/>
    <property type="match status" value="1"/>
</dbReference>
<dbReference type="PROSITE" id="PS00301">
    <property type="entry name" value="G_TR_1"/>
    <property type="match status" value="1"/>
</dbReference>
<dbReference type="Proteomes" id="UP000231292">
    <property type="component" value="Unassembled WGS sequence"/>
</dbReference>
<dbReference type="NCBIfam" id="NF009381">
    <property type="entry name" value="PRK12740.1-5"/>
    <property type="match status" value="1"/>
</dbReference>
<dbReference type="PANTHER" id="PTHR43261">
    <property type="entry name" value="TRANSLATION ELONGATION FACTOR G-RELATED"/>
    <property type="match status" value="1"/>
</dbReference>
<organism evidence="12 13">
    <name type="scientific">Candidatus Sherwoodlollariibacterium unditelluris</name>
    <dbReference type="NCBI Taxonomy" id="1974757"/>
    <lineage>
        <taxon>Bacteria</taxon>
        <taxon>Pseudomonadati</taxon>
        <taxon>Candidatus Omnitrophota</taxon>
        <taxon>Candidatus Sherwoodlollariibacterium</taxon>
    </lineage>
</organism>
<dbReference type="InterPro" id="IPR005225">
    <property type="entry name" value="Small_GTP-bd"/>
</dbReference>
<dbReference type="InterPro" id="IPR041095">
    <property type="entry name" value="EFG_II"/>
</dbReference>
<evidence type="ECO:0000313" key="12">
    <source>
        <dbReference type="EMBL" id="PIP19123.1"/>
    </source>
</evidence>
<keyword evidence="5 8" id="KW-0648">Protein biosynthesis</keyword>
<sequence>MLNNAKGENLDLRNKFLEKEKGSQEEFTKNVNLQKEIRELQNRIQELDKSIKEKSEQIEIQKHRIEKNEQDIKDYLKIILEFKKKEKISEWIPKAEFNKLNEEYTELEKELEHKEERLKNFAEEIVRLKKHSKETANPLSAPQEEKPKEGVVPEPPKEILKEQPALEIKEEPRLKEALPAKEEAQPLVKEGQKAEEAAAEVKSQERPQPKPKYSLEKIRNIGIIAHIDAGKTTTTERILFYTGRSYKIGEVHEGTAIMDWMKQEQERGITITSAATTCFWKGFRINIIDTPGHVDFTAEVERSLRVLDGAVVIFCAVGGIEPQSETVWHQSNKYNVPKIGFVNKMDRPGADFYAVLKGIEVDLGGNPIPIEIPLGTEENFKGIIDLLEMKVYFYEEESQGKEFRIEEIPLDYLEKAKECRHIMVEKAAALDEPLMKKYLESGEGAITPQDLVSAIRKGTVANKAVPLLCGAAFKNKGVQKLLDAITMYLPSPPDLPAVQGRGLDDKENIASRHPDINEPFSGLAFKVQADPHMGKLVYLRVYSGCLETGTYVLNSTKNKKERVARIVEMHANQRENIECAFAGDIVAIVGLGNTTTGDTLCDPGNPILLETIKFPAPVVSLRIAPKSQGDQDKLGKGLAKLTEEDPTFLVHTDEETKEVVLTGMGELHLEIIVDRLKEEFGVEAIVGQPKVAYRETITEEAQGEGKYIKQSGGRGQYGHALLRLIPAKPGEGFEFIDAIKGGAIPRSFIPAVEKGVIDTIQKGVYLGYPVVDVKVELYDGSFHEVDSSELAFKMAGIFGFKEAFMKAKPILLEPYMSLEVATPEEYLNACVGYICSRRGKVLNMDAKGKQKIISAEAPLAEMFGYATAFRSLSSGRANATMEFSKYLQVPQEITQKLIEEKQKQKETENK</sequence>
<evidence type="ECO:0000256" key="5">
    <source>
        <dbReference type="ARBA" id="ARBA00022917"/>
    </source>
</evidence>
<dbReference type="InterPro" id="IPR053905">
    <property type="entry name" value="EF-G-like_DII"/>
</dbReference>
<dbReference type="FunFam" id="3.30.70.240:FF:000001">
    <property type="entry name" value="Elongation factor G"/>
    <property type="match status" value="1"/>
</dbReference>
<dbReference type="Pfam" id="PF03764">
    <property type="entry name" value="EFG_IV"/>
    <property type="match status" value="1"/>
</dbReference>
<dbReference type="GO" id="GO:0003746">
    <property type="term" value="F:translation elongation factor activity"/>
    <property type="evidence" value="ECO:0007669"/>
    <property type="project" value="UniProtKB-UniRule"/>
</dbReference>
<dbReference type="SUPFAM" id="SSF54980">
    <property type="entry name" value="EF-G C-terminal domain-like"/>
    <property type="match status" value="2"/>
</dbReference>
<dbReference type="FunFam" id="3.40.50.300:FF:000029">
    <property type="entry name" value="Elongation factor G"/>
    <property type="match status" value="1"/>
</dbReference>
<name>A0A2G9YK75_9BACT</name>
<gene>
    <name evidence="8 12" type="primary">fusA</name>
    <name evidence="12" type="ORF">COX41_04655</name>
</gene>
<evidence type="ECO:0000256" key="4">
    <source>
        <dbReference type="ARBA" id="ARBA00022768"/>
    </source>
</evidence>
<dbReference type="Gene3D" id="3.40.50.300">
    <property type="entry name" value="P-loop containing nucleotide triphosphate hydrolases"/>
    <property type="match status" value="1"/>
</dbReference>
<comment type="subcellular location">
    <subcellularLocation>
        <location evidence="8">Cytoplasm</location>
    </subcellularLocation>
</comment>
<dbReference type="Pfam" id="PF00009">
    <property type="entry name" value="GTP_EFTU"/>
    <property type="match status" value="1"/>
</dbReference>
<dbReference type="InterPro" id="IPR005517">
    <property type="entry name" value="Transl_elong_EFG/EF2_IV"/>
</dbReference>
<dbReference type="InterPro" id="IPR004540">
    <property type="entry name" value="Transl_elong_EFG/EF2"/>
</dbReference>
<dbReference type="InterPro" id="IPR031157">
    <property type="entry name" value="G_TR_CS"/>
</dbReference>
<feature type="domain" description="Tr-type G" evidence="11">
    <location>
        <begin position="216"/>
        <end position="493"/>
    </location>
</feature>
<dbReference type="Gene3D" id="3.30.70.240">
    <property type="match status" value="1"/>
</dbReference>
<dbReference type="GO" id="GO:0003924">
    <property type="term" value="F:GTPase activity"/>
    <property type="evidence" value="ECO:0007669"/>
    <property type="project" value="InterPro"/>
</dbReference>
<dbReference type="FunFam" id="2.40.30.10:FF:000006">
    <property type="entry name" value="Elongation factor G"/>
    <property type="match status" value="1"/>
</dbReference>
<dbReference type="NCBIfam" id="TIGR00231">
    <property type="entry name" value="small_GTP"/>
    <property type="match status" value="1"/>
</dbReference>
<feature type="binding site" evidence="8">
    <location>
        <begin position="343"/>
        <end position="346"/>
    </location>
    <ligand>
        <name>GTP</name>
        <dbReference type="ChEBI" id="CHEBI:37565"/>
    </ligand>
</feature>
<proteinExistence type="inferred from homology"/>
<evidence type="ECO:0000256" key="3">
    <source>
        <dbReference type="ARBA" id="ARBA00022741"/>
    </source>
</evidence>
<evidence type="ECO:0000256" key="9">
    <source>
        <dbReference type="SAM" id="Coils"/>
    </source>
</evidence>
<comment type="caution">
    <text evidence="12">The sequence shown here is derived from an EMBL/GenBank/DDBJ whole genome shotgun (WGS) entry which is preliminary data.</text>
</comment>
<dbReference type="InterPro" id="IPR027417">
    <property type="entry name" value="P-loop_NTPase"/>
</dbReference>
<dbReference type="Gene3D" id="3.30.70.870">
    <property type="entry name" value="Elongation Factor G (Translational Gtpase), domain 3"/>
    <property type="match status" value="1"/>
</dbReference>
<dbReference type="InterPro" id="IPR000640">
    <property type="entry name" value="EFG_V-like"/>
</dbReference>
<dbReference type="SMART" id="SM00838">
    <property type="entry name" value="EFG_C"/>
    <property type="match status" value="1"/>
</dbReference>
<dbReference type="CDD" id="cd01886">
    <property type="entry name" value="EF-G"/>
    <property type="match status" value="1"/>
</dbReference>
<keyword evidence="9" id="KW-0175">Coiled coil</keyword>
<evidence type="ECO:0000256" key="1">
    <source>
        <dbReference type="ARBA" id="ARBA00005870"/>
    </source>
</evidence>
<dbReference type="InterPro" id="IPR035647">
    <property type="entry name" value="EFG_III/V"/>
</dbReference>
<dbReference type="FunFam" id="3.30.70.870:FF:000001">
    <property type="entry name" value="Elongation factor G"/>
    <property type="match status" value="1"/>
</dbReference>
<dbReference type="HAMAP" id="MF_00054_B">
    <property type="entry name" value="EF_G_EF_2_B"/>
    <property type="match status" value="1"/>
</dbReference>
<dbReference type="InterPro" id="IPR000795">
    <property type="entry name" value="T_Tr_GTP-bd_dom"/>
</dbReference>
<dbReference type="SMART" id="SM00889">
    <property type="entry name" value="EFG_IV"/>
    <property type="match status" value="1"/>
</dbReference>
<dbReference type="EMBL" id="PCRK01000114">
    <property type="protein sequence ID" value="PIP19123.1"/>
    <property type="molecule type" value="Genomic_DNA"/>
</dbReference>
<dbReference type="SUPFAM" id="SSF50447">
    <property type="entry name" value="Translation proteins"/>
    <property type="match status" value="1"/>
</dbReference>
<keyword evidence="3 8" id="KW-0547">Nucleotide-binding</keyword>
<dbReference type="PRINTS" id="PR00315">
    <property type="entry name" value="ELONGATNFCT"/>
</dbReference>
<dbReference type="CDD" id="cd16262">
    <property type="entry name" value="EFG_III"/>
    <property type="match status" value="1"/>
</dbReference>
<dbReference type="Gene3D" id="2.40.30.10">
    <property type="entry name" value="Translation factors"/>
    <property type="match status" value="1"/>
</dbReference>
<protein>
    <recommendedName>
        <fullName evidence="2 8">Elongation factor G</fullName>
        <shortName evidence="8">EF-G</shortName>
    </recommendedName>
</protein>
<feature type="compositionally biased region" description="Basic and acidic residues" evidence="10">
    <location>
        <begin position="167"/>
        <end position="196"/>
    </location>
</feature>
<comment type="similarity">
    <text evidence="1 8">Belongs to the TRAFAC class translation factor GTPase superfamily. Classic translation factor GTPase family. EF-G/EF-2 subfamily.</text>
</comment>
<dbReference type="InterPro" id="IPR009022">
    <property type="entry name" value="EFG_III"/>
</dbReference>
<dbReference type="GO" id="GO:0005737">
    <property type="term" value="C:cytoplasm"/>
    <property type="evidence" value="ECO:0007669"/>
    <property type="project" value="UniProtKB-SubCell"/>
</dbReference>
<keyword evidence="4 8" id="KW-0251">Elongation factor</keyword>
<feature type="compositionally biased region" description="Basic and acidic residues" evidence="10">
    <location>
        <begin position="202"/>
        <end position="211"/>
    </location>
</feature>
<dbReference type="CDD" id="cd03713">
    <property type="entry name" value="EFG_mtEFG_C"/>
    <property type="match status" value="1"/>
</dbReference>
<evidence type="ECO:0000256" key="10">
    <source>
        <dbReference type="SAM" id="MobiDB-lite"/>
    </source>
</evidence>
<dbReference type="PROSITE" id="PS51722">
    <property type="entry name" value="G_TR_2"/>
    <property type="match status" value="1"/>
</dbReference>
<evidence type="ECO:0000256" key="8">
    <source>
        <dbReference type="HAMAP-Rule" id="MF_00054"/>
    </source>
</evidence>
<dbReference type="AlphaFoldDB" id="A0A2G9YK75"/>
<dbReference type="InterPro" id="IPR047872">
    <property type="entry name" value="EFG_IV"/>
</dbReference>
<dbReference type="GO" id="GO:0032790">
    <property type="term" value="P:ribosome disassembly"/>
    <property type="evidence" value="ECO:0007669"/>
    <property type="project" value="TreeGrafter"/>
</dbReference>
<dbReference type="PANTHER" id="PTHR43261:SF1">
    <property type="entry name" value="RIBOSOME-RELEASING FACTOR 2, MITOCHONDRIAL"/>
    <property type="match status" value="1"/>
</dbReference>
<dbReference type="SUPFAM" id="SSF54211">
    <property type="entry name" value="Ribosomal protein S5 domain 2-like"/>
    <property type="match status" value="1"/>
</dbReference>
<dbReference type="Gene3D" id="3.30.230.10">
    <property type="match status" value="1"/>
</dbReference>
<dbReference type="Pfam" id="PF14492">
    <property type="entry name" value="EFG_III"/>
    <property type="match status" value="1"/>
</dbReference>
<dbReference type="InterPro" id="IPR020568">
    <property type="entry name" value="Ribosomal_Su5_D2-typ_SF"/>
</dbReference>
<comment type="function">
    <text evidence="7 8">Catalyzes the GTP-dependent ribosomal translocation step during translation elongation. During this step, the ribosome changes from the pre-translocational (PRE) to the post-translocational (POST) state as the newly formed A-site-bound peptidyl-tRNA and P-site-bound deacylated tRNA move to the P and E sites, respectively. Catalyzes the coordinated movement of the two tRNA molecules, the mRNA and conformational changes in the ribosome.</text>
</comment>
<keyword evidence="6 8" id="KW-0342">GTP-binding</keyword>
<evidence type="ECO:0000256" key="7">
    <source>
        <dbReference type="ARBA" id="ARBA00024731"/>
    </source>
</evidence>